<name>A0A0M9FRC5_LEPPY</name>
<proteinExistence type="predicted"/>
<dbReference type="OMA" id="DLCDSWM"/>
<evidence type="ECO:0000313" key="3">
    <source>
        <dbReference type="Proteomes" id="UP000037923"/>
    </source>
</evidence>
<reference evidence="2 3" key="1">
    <citation type="submission" date="2015-07" db="EMBL/GenBank/DDBJ databases">
        <title>High-quality genome of monoxenous trypanosomatid Leptomonas pyrrhocoris.</title>
        <authorList>
            <person name="Flegontov P."/>
            <person name="Butenko A."/>
            <person name="Firsov S."/>
            <person name="Vlcek C."/>
            <person name="Logacheva M.D."/>
            <person name="Field M."/>
            <person name="Filatov D."/>
            <person name="Flegontova O."/>
            <person name="Gerasimov E."/>
            <person name="Jackson A.P."/>
            <person name="Kelly S."/>
            <person name="Opperdoes F."/>
            <person name="O'Reilly A."/>
            <person name="Votypka J."/>
            <person name="Yurchenko V."/>
            <person name="Lukes J."/>
        </authorList>
    </citation>
    <scope>NUCLEOTIDE SEQUENCE [LARGE SCALE GENOMIC DNA]</scope>
    <source>
        <strain evidence="2">H10</strain>
    </source>
</reference>
<sequence>MLPLRVQIPVLKQGAIKNGAWSTRVLTIDVATATVTISRHNHPNNILYHSLRVERIQMWPRFAQSSITENFNSLEAQLTLRMMGEVVAVPKFSGEASTAMEGGGDAPQQMPSSLSSPATSALISPNTAAAPAGFSVTNSGSAKQSRPLTSSMNWMSDAWFIQFTTFESLELAVRLLLRMRNKESVEVRQFCPYAEEDLKRIKTAWMKQRSVVDVSVGGAIV</sequence>
<dbReference type="EMBL" id="LGTL01000029">
    <property type="protein sequence ID" value="KPA74433.1"/>
    <property type="molecule type" value="Genomic_DNA"/>
</dbReference>
<feature type="region of interest" description="Disordered" evidence="1">
    <location>
        <begin position="98"/>
        <end position="120"/>
    </location>
</feature>
<evidence type="ECO:0000313" key="2">
    <source>
        <dbReference type="EMBL" id="KPA74433.1"/>
    </source>
</evidence>
<keyword evidence="3" id="KW-1185">Reference proteome</keyword>
<accession>A0A0M9FRC5</accession>
<dbReference type="GeneID" id="26909408"/>
<gene>
    <name evidence="2" type="ORF">ABB37_09125</name>
</gene>
<evidence type="ECO:0000256" key="1">
    <source>
        <dbReference type="SAM" id="MobiDB-lite"/>
    </source>
</evidence>
<protein>
    <submittedName>
        <fullName evidence="2">Uncharacterized protein</fullName>
    </submittedName>
</protein>
<dbReference type="RefSeq" id="XP_015652872.1">
    <property type="nucleotide sequence ID" value="XM_015808419.1"/>
</dbReference>
<dbReference type="OrthoDB" id="258898at2759"/>
<dbReference type="VEuPathDB" id="TriTrypDB:LpyrH10_29_0400"/>
<dbReference type="Proteomes" id="UP000037923">
    <property type="component" value="Unassembled WGS sequence"/>
</dbReference>
<comment type="caution">
    <text evidence="2">The sequence shown here is derived from an EMBL/GenBank/DDBJ whole genome shotgun (WGS) entry which is preliminary data.</text>
</comment>
<dbReference type="AlphaFoldDB" id="A0A0M9FRC5"/>
<feature type="compositionally biased region" description="Low complexity" evidence="1">
    <location>
        <begin position="111"/>
        <end position="120"/>
    </location>
</feature>
<organism evidence="2 3">
    <name type="scientific">Leptomonas pyrrhocoris</name>
    <name type="common">Firebug parasite</name>
    <dbReference type="NCBI Taxonomy" id="157538"/>
    <lineage>
        <taxon>Eukaryota</taxon>
        <taxon>Discoba</taxon>
        <taxon>Euglenozoa</taxon>
        <taxon>Kinetoplastea</taxon>
        <taxon>Metakinetoplastina</taxon>
        <taxon>Trypanosomatida</taxon>
        <taxon>Trypanosomatidae</taxon>
        <taxon>Leishmaniinae</taxon>
        <taxon>Leptomonas</taxon>
    </lineage>
</organism>